<dbReference type="PANTHER" id="PTHR22911">
    <property type="entry name" value="ACYL-MALONYL CONDENSING ENZYME-RELATED"/>
    <property type="match status" value="1"/>
</dbReference>
<feature type="transmembrane region" description="Helical" evidence="6">
    <location>
        <begin position="246"/>
        <end position="265"/>
    </location>
</feature>
<feature type="transmembrane region" description="Helical" evidence="6">
    <location>
        <begin position="271"/>
        <end position="289"/>
    </location>
</feature>
<feature type="domain" description="EamA" evidence="7">
    <location>
        <begin position="158"/>
        <end position="284"/>
    </location>
</feature>
<organism evidence="8 9">
    <name type="scientific">Alterisphingorhabdus coralli</name>
    <dbReference type="NCBI Taxonomy" id="3071408"/>
    <lineage>
        <taxon>Bacteria</taxon>
        <taxon>Pseudomonadati</taxon>
        <taxon>Pseudomonadota</taxon>
        <taxon>Alphaproteobacteria</taxon>
        <taxon>Sphingomonadales</taxon>
        <taxon>Sphingomonadaceae</taxon>
        <taxon>Alterisphingorhabdus (ex Yan et al. 2024)</taxon>
    </lineage>
</organism>
<evidence type="ECO:0000256" key="6">
    <source>
        <dbReference type="SAM" id="Phobius"/>
    </source>
</evidence>
<dbReference type="SUPFAM" id="SSF103481">
    <property type="entry name" value="Multidrug resistance efflux transporter EmrE"/>
    <property type="match status" value="2"/>
</dbReference>
<feature type="transmembrane region" description="Helical" evidence="6">
    <location>
        <begin position="21"/>
        <end position="38"/>
    </location>
</feature>
<evidence type="ECO:0000256" key="1">
    <source>
        <dbReference type="ARBA" id="ARBA00004141"/>
    </source>
</evidence>
<evidence type="ECO:0000259" key="7">
    <source>
        <dbReference type="Pfam" id="PF00892"/>
    </source>
</evidence>
<evidence type="ECO:0000256" key="4">
    <source>
        <dbReference type="ARBA" id="ARBA00022989"/>
    </source>
</evidence>
<evidence type="ECO:0000313" key="8">
    <source>
        <dbReference type="EMBL" id="WOE74189.1"/>
    </source>
</evidence>
<evidence type="ECO:0000256" key="5">
    <source>
        <dbReference type="ARBA" id="ARBA00023136"/>
    </source>
</evidence>
<evidence type="ECO:0000256" key="2">
    <source>
        <dbReference type="ARBA" id="ARBA00009853"/>
    </source>
</evidence>
<feature type="transmembrane region" description="Helical" evidence="6">
    <location>
        <begin position="84"/>
        <end position="103"/>
    </location>
</feature>
<evidence type="ECO:0000256" key="3">
    <source>
        <dbReference type="ARBA" id="ARBA00022692"/>
    </source>
</evidence>
<dbReference type="InterPro" id="IPR037185">
    <property type="entry name" value="EmrE-like"/>
</dbReference>
<accession>A0AA97F4I8</accession>
<feature type="transmembrane region" description="Helical" evidence="6">
    <location>
        <begin position="216"/>
        <end position="234"/>
    </location>
</feature>
<feature type="transmembrane region" description="Helical" evidence="6">
    <location>
        <begin position="50"/>
        <end position="72"/>
    </location>
</feature>
<dbReference type="GO" id="GO:0016020">
    <property type="term" value="C:membrane"/>
    <property type="evidence" value="ECO:0007669"/>
    <property type="project" value="UniProtKB-SubCell"/>
</dbReference>
<feature type="transmembrane region" description="Helical" evidence="6">
    <location>
        <begin position="155"/>
        <end position="177"/>
    </location>
</feature>
<dbReference type="PANTHER" id="PTHR22911:SF6">
    <property type="entry name" value="SOLUTE CARRIER FAMILY 35 MEMBER G1"/>
    <property type="match status" value="1"/>
</dbReference>
<dbReference type="KEGG" id="acoa:RB602_10015"/>
<keyword evidence="5 6" id="KW-0472">Membrane</keyword>
<dbReference type="EMBL" id="CP136594">
    <property type="protein sequence ID" value="WOE74189.1"/>
    <property type="molecule type" value="Genomic_DNA"/>
</dbReference>
<gene>
    <name evidence="8" type="ORF">RB602_10015</name>
</gene>
<keyword evidence="4 6" id="KW-1133">Transmembrane helix</keyword>
<keyword evidence="3 6" id="KW-0812">Transmembrane</keyword>
<keyword evidence="9" id="KW-1185">Reference proteome</keyword>
<dbReference type="InterPro" id="IPR000620">
    <property type="entry name" value="EamA_dom"/>
</dbReference>
<feature type="transmembrane region" description="Helical" evidence="6">
    <location>
        <begin position="133"/>
        <end position="149"/>
    </location>
</feature>
<comment type="subcellular location">
    <subcellularLocation>
        <location evidence="1">Membrane</location>
        <topology evidence="1">Multi-pass membrane protein</topology>
    </subcellularLocation>
</comment>
<proteinExistence type="inferred from homology"/>
<comment type="similarity">
    <text evidence="2">Belongs to the drug/metabolite transporter (DMT) superfamily. 10 TMS drug/metabolite exporter (DME) (TC 2.A.7.3) family.</text>
</comment>
<dbReference type="Proteomes" id="UP001302429">
    <property type="component" value="Chromosome"/>
</dbReference>
<sequence>MAFTAPTLQQNRPAQGLAMRLLAVFALATMMALVKMAADRGVNTLESVFYRQAIAILFLIPIILSQGGFATVKTQRLGTHMQRLLVGLTGMMFNFAAVSLLPLAEATSITFTVPIFATLLAILLLSESVGWHRWSAILAGFAGVLIIVQPGGGAIAWQGALVALIGALLTALVSIIIRSLGSTDKPVTVVFWFTLLSLPPLSIGMFYYGALHDAETFLIIAGIGLCGGVGQLALTSSLRLAPVSIVLSADYTSLIWATFFGWLIWQSWPSVWTWIGAPLIIGSGLYIAWREHNLARRPQYRHEAKEQAEAN</sequence>
<reference evidence="8 9" key="1">
    <citation type="submission" date="2023-10" db="EMBL/GenBank/DDBJ databases">
        <title>Complete genome sequence of a Sphingomonadaceae bacterium.</title>
        <authorList>
            <person name="Yan C."/>
        </authorList>
    </citation>
    <scope>NUCLEOTIDE SEQUENCE [LARGE SCALE GENOMIC DNA]</scope>
    <source>
        <strain evidence="8 9">SCSIO 66989</strain>
    </source>
</reference>
<dbReference type="Pfam" id="PF00892">
    <property type="entry name" value="EamA"/>
    <property type="match status" value="2"/>
</dbReference>
<feature type="domain" description="EamA" evidence="7">
    <location>
        <begin position="16"/>
        <end position="148"/>
    </location>
</feature>
<name>A0AA97F4I8_9SPHN</name>
<dbReference type="RefSeq" id="WP_317080422.1">
    <property type="nucleotide sequence ID" value="NZ_CP136594.1"/>
</dbReference>
<dbReference type="AlphaFoldDB" id="A0AA97F4I8"/>
<feature type="transmembrane region" description="Helical" evidence="6">
    <location>
        <begin position="109"/>
        <end position="126"/>
    </location>
</feature>
<protein>
    <submittedName>
        <fullName evidence="8">DMT family transporter</fullName>
    </submittedName>
</protein>
<feature type="transmembrane region" description="Helical" evidence="6">
    <location>
        <begin position="189"/>
        <end position="210"/>
    </location>
</feature>
<evidence type="ECO:0000313" key="9">
    <source>
        <dbReference type="Proteomes" id="UP001302429"/>
    </source>
</evidence>